<dbReference type="EMBL" id="JADCNL010000605">
    <property type="protein sequence ID" value="KAG0446174.1"/>
    <property type="molecule type" value="Genomic_DNA"/>
</dbReference>
<evidence type="ECO:0000313" key="3">
    <source>
        <dbReference type="Proteomes" id="UP000636800"/>
    </source>
</evidence>
<sequence length="174" mass="19792">MGHQRRKIESNSNTVDEGSMEGFHGQLRFELVPSGGFTWLSLWFQAVSSRGLLQGVKWSPDWLFVLLAPVATRRDGMIALGHPFLYLPVKDHSHSWRHHFLWTQAVTHWYVSLGGLQQVSTSLSERPLQDSCLEDHFAKLPSLDEKRILPLLENTATVFLEDFRAAQLLPCNLG</sequence>
<gene>
    <name evidence="2" type="ORF">HPP92_028963</name>
    <name evidence="1" type="ORF">HPP92_028974</name>
</gene>
<dbReference type="EMBL" id="JADCNM010000606">
    <property type="protein sequence ID" value="KAG0446165.1"/>
    <property type="molecule type" value="Genomic_DNA"/>
</dbReference>
<proteinExistence type="predicted"/>
<name>A0A835P3F8_VANPL</name>
<accession>A0A835P3F8</accession>
<dbReference type="Proteomes" id="UP000639772">
    <property type="component" value="Unassembled WGS sequence"/>
</dbReference>
<evidence type="ECO:0000313" key="4">
    <source>
        <dbReference type="Proteomes" id="UP000639772"/>
    </source>
</evidence>
<organism evidence="1 4">
    <name type="scientific">Vanilla planifolia</name>
    <name type="common">Vanilla</name>
    <dbReference type="NCBI Taxonomy" id="51239"/>
    <lineage>
        <taxon>Eukaryota</taxon>
        <taxon>Viridiplantae</taxon>
        <taxon>Streptophyta</taxon>
        <taxon>Embryophyta</taxon>
        <taxon>Tracheophyta</taxon>
        <taxon>Spermatophyta</taxon>
        <taxon>Magnoliopsida</taxon>
        <taxon>Liliopsida</taxon>
        <taxon>Asparagales</taxon>
        <taxon>Orchidaceae</taxon>
        <taxon>Vanilloideae</taxon>
        <taxon>Vanilleae</taxon>
        <taxon>Vanilla</taxon>
    </lineage>
</organism>
<reference evidence="3 4" key="1">
    <citation type="journal article" date="2020" name="Nat. Food">
        <title>A phased Vanilla planifolia genome enables genetic improvement of flavour and production.</title>
        <authorList>
            <person name="Hasing T."/>
            <person name="Tang H."/>
            <person name="Brym M."/>
            <person name="Khazi F."/>
            <person name="Huang T."/>
            <person name="Chambers A.H."/>
        </authorList>
    </citation>
    <scope>NUCLEOTIDE SEQUENCE [LARGE SCALE GENOMIC DNA]</scope>
    <source>
        <tissue evidence="1">Leaf</tissue>
    </source>
</reference>
<dbReference type="Proteomes" id="UP000636800">
    <property type="component" value="Unassembled WGS sequence"/>
</dbReference>
<protein>
    <submittedName>
        <fullName evidence="1">Uncharacterized protein</fullName>
    </submittedName>
</protein>
<keyword evidence="3" id="KW-1185">Reference proteome</keyword>
<dbReference type="AlphaFoldDB" id="A0A835P3F8"/>
<comment type="caution">
    <text evidence="1">The sequence shown here is derived from an EMBL/GenBank/DDBJ whole genome shotgun (WGS) entry which is preliminary data.</text>
</comment>
<evidence type="ECO:0000313" key="1">
    <source>
        <dbReference type="EMBL" id="KAG0446165.1"/>
    </source>
</evidence>
<evidence type="ECO:0000313" key="2">
    <source>
        <dbReference type="EMBL" id="KAG0446174.1"/>
    </source>
</evidence>